<dbReference type="SUPFAM" id="SSF46785">
    <property type="entry name" value="Winged helix' DNA-binding domain"/>
    <property type="match status" value="1"/>
</dbReference>
<keyword evidence="2" id="KW-1185">Reference proteome</keyword>
<reference evidence="2" key="1">
    <citation type="journal article" date="2019" name="Int. J. Syst. Evol. Microbiol.">
        <title>The Global Catalogue of Microorganisms (GCM) 10K type strain sequencing project: providing services to taxonomists for standard genome sequencing and annotation.</title>
        <authorList>
            <consortium name="The Broad Institute Genomics Platform"/>
            <consortium name="The Broad Institute Genome Sequencing Center for Infectious Disease"/>
            <person name="Wu L."/>
            <person name="Ma J."/>
        </authorList>
    </citation>
    <scope>NUCLEOTIDE SEQUENCE [LARGE SCALE GENOMIC DNA]</scope>
    <source>
        <strain evidence="2">NBRC 113072</strain>
    </source>
</reference>
<comment type="caution">
    <text evidence="1">The sequence shown here is derived from an EMBL/GenBank/DDBJ whole genome shotgun (WGS) entry which is preliminary data.</text>
</comment>
<dbReference type="Proteomes" id="UP001157126">
    <property type="component" value="Unassembled WGS sequence"/>
</dbReference>
<accession>A0ABQ6IUV8</accession>
<organism evidence="1 2">
    <name type="scientific">Mobilicoccus caccae</name>
    <dbReference type="NCBI Taxonomy" id="1859295"/>
    <lineage>
        <taxon>Bacteria</taxon>
        <taxon>Bacillati</taxon>
        <taxon>Actinomycetota</taxon>
        <taxon>Actinomycetes</taxon>
        <taxon>Micrococcales</taxon>
        <taxon>Dermatophilaceae</taxon>
        <taxon>Mobilicoccus</taxon>
    </lineage>
</organism>
<name>A0ABQ6IUV8_9MICO</name>
<dbReference type="InterPro" id="IPR036388">
    <property type="entry name" value="WH-like_DNA-bd_sf"/>
</dbReference>
<dbReference type="Gene3D" id="1.10.10.10">
    <property type="entry name" value="Winged helix-like DNA-binding domain superfamily/Winged helix DNA-binding domain"/>
    <property type="match status" value="1"/>
</dbReference>
<sequence>MILQYVDAYGSITRGQVADLCSVTALQARSLLKKLVEAGELALIGERRAARYIRAPR</sequence>
<evidence type="ECO:0000313" key="1">
    <source>
        <dbReference type="EMBL" id="GMA41723.1"/>
    </source>
</evidence>
<dbReference type="InterPro" id="IPR036390">
    <property type="entry name" value="WH_DNA-bd_sf"/>
</dbReference>
<evidence type="ECO:0000313" key="2">
    <source>
        <dbReference type="Proteomes" id="UP001157126"/>
    </source>
</evidence>
<proteinExistence type="predicted"/>
<protein>
    <recommendedName>
        <fullName evidence="3">MarR family transcriptional regulator</fullName>
    </recommendedName>
</protein>
<gene>
    <name evidence="1" type="ORF">GCM10025883_37680</name>
</gene>
<dbReference type="EMBL" id="BSUO01000001">
    <property type="protein sequence ID" value="GMA41723.1"/>
    <property type="molecule type" value="Genomic_DNA"/>
</dbReference>
<dbReference type="RefSeq" id="WP_284305245.1">
    <property type="nucleotide sequence ID" value="NZ_BSUO01000001.1"/>
</dbReference>
<evidence type="ECO:0008006" key="3">
    <source>
        <dbReference type="Google" id="ProtNLM"/>
    </source>
</evidence>